<keyword evidence="3" id="KW-1185">Reference proteome</keyword>
<organism evidence="2 3">
    <name type="scientific">Sebaldella termitidis (strain ATCC 33386 / NCTC 11300)</name>
    <dbReference type="NCBI Taxonomy" id="526218"/>
    <lineage>
        <taxon>Bacteria</taxon>
        <taxon>Fusobacteriati</taxon>
        <taxon>Fusobacteriota</taxon>
        <taxon>Fusobacteriia</taxon>
        <taxon>Fusobacteriales</taxon>
        <taxon>Leptotrichiaceae</taxon>
        <taxon>Sebaldella</taxon>
    </lineage>
</organism>
<reference evidence="2 3" key="2">
    <citation type="journal article" date="2010" name="Stand. Genomic Sci.">
        <title>Complete genome sequence of Sebaldella termitidis type strain (NCTC 11300).</title>
        <authorList>
            <person name="Harmon-Smith M."/>
            <person name="Celia L."/>
            <person name="Chertkov O."/>
            <person name="Lapidus A."/>
            <person name="Copeland A."/>
            <person name="Glavina Del Rio T."/>
            <person name="Nolan M."/>
            <person name="Lucas S."/>
            <person name="Tice H."/>
            <person name="Cheng J.F."/>
            <person name="Han C."/>
            <person name="Detter J.C."/>
            <person name="Bruce D."/>
            <person name="Goodwin L."/>
            <person name="Pitluck S."/>
            <person name="Pati A."/>
            <person name="Liolios K."/>
            <person name="Ivanova N."/>
            <person name="Mavromatis K."/>
            <person name="Mikhailova N."/>
            <person name="Chen A."/>
            <person name="Palaniappan K."/>
            <person name="Land M."/>
            <person name="Hauser L."/>
            <person name="Chang Y.J."/>
            <person name="Jeffries C.D."/>
            <person name="Brettin T."/>
            <person name="Goker M."/>
            <person name="Beck B."/>
            <person name="Bristow J."/>
            <person name="Eisen J.A."/>
            <person name="Markowitz V."/>
            <person name="Hugenholtz P."/>
            <person name="Kyrpides N.C."/>
            <person name="Klenk H.P."/>
            <person name="Chen F."/>
        </authorList>
    </citation>
    <scope>NUCLEOTIDE SEQUENCE [LARGE SCALE GENOMIC DNA]</scope>
    <source>
        <strain evidence="3">ATCC 33386 / NCTC 11300</strain>
    </source>
</reference>
<keyword evidence="1" id="KW-0812">Transmembrane</keyword>
<dbReference type="KEGG" id="str:Sterm_0510"/>
<evidence type="ECO:0000313" key="2">
    <source>
        <dbReference type="EMBL" id="ACZ07385.1"/>
    </source>
</evidence>
<proteinExistence type="predicted"/>
<dbReference type="RefSeq" id="WP_012859983.1">
    <property type="nucleotide sequence ID" value="NC_013517.1"/>
</dbReference>
<name>D1AN09_SEBTE</name>
<protein>
    <submittedName>
        <fullName evidence="2">Uncharacterized protein</fullName>
    </submittedName>
</protein>
<gene>
    <name evidence="2" type="ordered locus">Sterm_0510</name>
</gene>
<dbReference type="AlphaFoldDB" id="D1AN09"/>
<evidence type="ECO:0000313" key="3">
    <source>
        <dbReference type="Proteomes" id="UP000000845"/>
    </source>
</evidence>
<dbReference type="STRING" id="526218.Sterm_0510"/>
<accession>D1AN09</accession>
<dbReference type="HOGENOM" id="CLU_1524109_0_0_0"/>
<keyword evidence="1" id="KW-1133">Transmembrane helix</keyword>
<dbReference type="eggNOG" id="COG3064">
    <property type="taxonomic scope" value="Bacteria"/>
</dbReference>
<evidence type="ECO:0000256" key="1">
    <source>
        <dbReference type="SAM" id="Phobius"/>
    </source>
</evidence>
<dbReference type="EMBL" id="CP001739">
    <property type="protein sequence ID" value="ACZ07385.1"/>
    <property type="molecule type" value="Genomic_DNA"/>
</dbReference>
<feature type="transmembrane region" description="Helical" evidence="1">
    <location>
        <begin position="6"/>
        <end position="28"/>
    </location>
</feature>
<dbReference type="Proteomes" id="UP000000845">
    <property type="component" value="Chromosome"/>
</dbReference>
<sequence>MKKNVIFIIGFVFFVLILAVGILSYTLISSNKKLADKENNDKVNQKVEELVEKKLQEKIDEEKIAKEENDRTEKKEAKNKTNFITAKEAFEGETQRGVSSDPIECVITAKQKRIPSNVDQKAEGGMLTCEGSKYRVYVGNDRKYNLMSVGDRYGFQVRWIESNLYYFYVDVIGGTF</sequence>
<reference evidence="3" key="1">
    <citation type="submission" date="2009-09" db="EMBL/GenBank/DDBJ databases">
        <title>The complete chromosome of Sebaldella termitidis ATCC 33386.</title>
        <authorList>
            <consortium name="US DOE Joint Genome Institute (JGI-PGF)"/>
            <person name="Lucas S."/>
            <person name="Copeland A."/>
            <person name="Lapidus A."/>
            <person name="Glavina del Rio T."/>
            <person name="Dalin E."/>
            <person name="Tice H."/>
            <person name="Bruce D."/>
            <person name="Goodwin L."/>
            <person name="Pitluck S."/>
            <person name="Kyrpides N."/>
            <person name="Mavromatis K."/>
            <person name="Ivanova N."/>
            <person name="Mikhailova N."/>
            <person name="Sims D."/>
            <person name="Meincke L."/>
            <person name="Brettin T."/>
            <person name="Detter J.C."/>
            <person name="Han C."/>
            <person name="Larimer F."/>
            <person name="Land M."/>
            <person name="Hauser L."/>
            <person name="Markowitz V."/>
            <person name="Cheng J.F."/>
            <person name="Hugenholtz P."/>
            <person name="Woyke T."/>
            <person name="Wu D."/>
            <person name="Eisen J.A."/>
        </authorList>
    </citation>
    <scope>NUCLEOTIDE SEQUENCE [LARGE SCALE GENOMIC DNA]</scope>
    <source>
        <strain evidence="3">ATCC 33386 / NCTC 11300</strain>
    </source>
</reference>
<keyword evidence="1" id="KW-0472">Membrane</keyword>